<dbReference type="Proteomes" id="UP000028186">
    <property type="component" value="Chromosome I"/>
</dbReference>
<dbReference type="AlphaFoldDB" id="A0A068T2A4"/>
<organism evidence="1 2">
    <name type="scientific">Neorhizobium galegae bv. officinalis bv. officinalis str. HAMBI 1141</name>
    <dbReference type="NCBI Taxonomy" id="1028801"/>
    <lineage>
        <taxon>Bacteria</taxon>
        <taxon>Pseudomonadati</taxon>
        <taxon>Pseudomonadota</taxon>
        <taxon>Alphaproteobacteria</taxon>
        <taxon>Hyphomicrobiales</taxon>
        <taxon>Rhizobiaceae</taxon>
        <taxon>Rhizobium/Agrobacterium group</taxon>
        <taxon>Neorhizobium</taxon>
    </lineage>
</organism>
<dbReference type="EMBL" id="HG938355">
    <property type="protein sequence ID" value="CDN52523.1"/>
    <property type="molecule type" value="Genomic_DNA"/>
</dbReference>
<sequence>MVRLLVVGDELRCVRLNLAASGHLADEEVTNQNGHTQLLPARRLVPLAMLKVLVALAVTLPLIIRESTDTRCESG</sequence>
<dbReference type="HOGENOM" id="CLU_2667341_0_0_5"/>
<name>A0A068T2A4_NEOGA</name>
<proteinExistence type="predicted"/>
<reference evidence="2" key="1">
    <citation type="journal article" date="2014" name="BMC Genomics">
        <title>Genome sequencing of two Neorhizobium galegae strains reveals a noeT gene responsible for the unusual acetylation of the nodulation factors.</title>
        <authorList>
            <person name="Osterman J."/>
            <person name="Marsh J."/>
            <person name="Laine P.K."/>
            <person name="Zeng Z."/>
            <person name="Alatalo E."/>
            <person name="Sullivan J.T."/>
            <person name="Young J.P."/>
            <person name="Thomas-Oates J."/>
            <person name="Paulin L."/>
            <person name="Lindstrom K."/>
        </authorList>
    </citation>
    <scope>NUCLEOTIDE SEQUENCE [LARGE SCALE GENOMIC DNA]</scope>
    <source>
        <strain evidence="2">HAMBI 1141</strain>
    </source>
</reference>
<accession>A0A068T2A4</accession>
<dbReference type="KEGG" id="ngl:RG1141_CH01580"/>
<evidence type="ECO:0000313" key="1">
    <source>
        <dbReference type="EMBL" id="CDN52523.1"/>
    </source>
</evidence>
<gene>
    <name evidence="1" type="ORF">RG1141_CH01580</name>
</gene>
<protein>
    <submittedName>
        <fullName evidence="1">Uncharacterized protein</fullName>
    </submittedName>
</protein>
<evidence type="ECO:0000313" key="2">
    <source>
        <dbReference type="Proteomes" id="UP000028186"/>
    </source>
</evidence>